<feature type="transmembrane region" description="Helical" evidence="7">
    <location>
        <begin position="74"/>
        <end position="94"/>
    </location>
</feature>
<keyword evidence="6 7" id="KW-0472">Membrane</keyword>
<feature type="transmembrane region" description="Helical" evidence="7">
    <location>
        <begin position="100"/>
        <end position="124"/>
    </location>
</feature>
<gene>
    <name evidence="9" type="ORF">NQG31_06175</name>
</gene>
<feature type="transmembrane region" description="Helical" evidence="7">
    <location>
        <begin position="7"/>
        <end position="29"/>
    </location>
</feature>
<protein>
    <submittedName>
        <fullName evidence="9">MFS transporter</fullName>
    </submittedName>
</protein>
<dbReference type="CDD" id="cd17329">
    <property type="entry name" value="MFS_MdtH_MDR_like"/>
    <property type="match status" value="1"/>
</dbReference>
<evidence type="ECO:0000313" key="10">
    <source>
        <dbReference type="Proteomes" id="UP001206821"/>
    </source>
</evidence>
<dbReference type="InterPro" id="IPR011701">
    <property type="entry name" value="MFS"/>
</dbReference>
<evidence type="ECO:0000313" key="9">
    <source>
        <dbReference type="EMBL" id="MCT4795123.1"/>
    </source>
</evidence>
<organism evidence="9 10">
    <name type="scientific">Exiguobacterium alkaliphilum</name>
    <dbReference type="NCBI Taxonomy" id="1428684"/>
    <lineage>
        <taxon>Bacteria</taxon>
        <taxon>Bacillati</taxon>
        <taxon>Bacillota</taxon>
        <taxon>Bacilli</taxon>
        <taxon>Bacillales</taxon>
        <taxon>Bacillales Family XII. Incertae Sedis</taxon>
        <taxon>Exiguobacterium</taxon>
    </lineage>
</organism>
<feature type="transmembrane region" description="Helical" evidence="7">
    <location>
        <begin position="136"/>
        <end position="156"/>
    </location>
</feature>
<keyword evidence="5 7" id="KW-1133">Transmembrane helix</keyword>
<feature type="transmembrane region" description="Helical" evidence="7">
    <location>
        <begin position="162"/>
        <end position="185"/>
    </location>
</feature>
<dbReference type="Proteomes" id="UP001206821">
    <property type="component" value="Unassembled WGS sequence"/>
</dbReference>
<dbReference type="InterPro" id="IPR036259">
    <property type="entry name" value="MFS_trans_sf"/>
</dbReference>
<dbReference type="PANTHER" id="PTHR23517:SF10">
    <property type="entry name" value="MAJOR FACILITATOR SUPERFAMILY (MFS) PROFILE DOMAIN-CONTAINING PROTEIN"/>
    <property type="match status" value="1"/>
</dbReference>
<feature type="domain" description="Major facilitator superfamily (MFS) profile" evidence="8">
    <location>
        <begin position="8"/>
        <end position="388"/>
    </location>
</feature>
<evidence type="ECO:0000256" key="2">
    <source>
        <dbReference type="ARBA" id="ARBA00022448"/>
    </source>
</evidence>
<dbReference type="PROSITE" id="PS50850">
    <property type="entry name" value="MFS"/>
    <property type="match status" value="1"/>
</dbReference>
<keyword evidence="2" id="KW-0813">Transport</keyword>
<dbReference type="SUPFAM" id="SSF103473">
    <property type="entry name" value="MFS general substrate transporter"/>
    <property type="match status" value="1"/>
</dbReference>
<dbReference type="InterPro" id="IPR020846">
    <property type="entry name" value="MFS_dom"/>
</dbReference>
<dbReference type="Gene3D" id="1.20.1250.20">
    <property type="entry name" value="MFS general substrate transporter like domains"/>
    <property type="match status" value="1"/>
</dbReference>
<feature type="transmembrane region" description="Helical" evidence="7">
    <location>
        <begin position="281"/>
        <end position="309"/>
    </location>
</feature>
<name>A0ABT2KW06_9BACL</name>
<sequence>MNKKMPISIWILVIAMALNTTAASFLWPFNTLYINGYLGESMTLAGIALLVNSALAIVGNYIGGTLFDRLGGKTTLVIAVSLLLASSLGFLLFHATFFGYLVWLGLIGFSGGLVFPTVYAFAGLIWPEGGRRSFNAIYVAQNVGVALGTAMSGQVARINIEWIFYANFFLSVLFVVVLLFGFRYLKETTRPVIQSQLEAAATTLSGATMKSMWYVAIGYAALWFVYVQWQGTIAVHSQGLGVTISEYSLLWTVNGAMIVFAQPLLNRMLRQFEDDLKRQLIIGGVIFLAAFLVVPFAGGFAMFMVAMIVMTVGEMFIWPAVPTIAAKLAPAGKAGQYQGLVNIAASVGRMIGPTMSGILYDVFGINAVFGLMILLSAIGLFFFIKTGSLNRQTSEE</sequence>
<evidence type="ECO:0000256" key="7">
    <source>
        <dbReference type="SAM" id="Phobius"/>
    </source>
</evidence>
<comment type="subcellular location">
    <subcellularLocation>
        <location evidence="1">Cell membrane</location>
        <topology evidence="1">Multi-pass membrane protein</topology>
    </subcellularLocation>
</comment>
<comment type="caution">
    <text evidence="9">The sequence shown here is derived from an EMBL/GenBank/DDBJ whole genome shotgun (WGS) entry which is preliminary data.</text>
</comment>
<evidence type="ECO:0000256" key="5">
    <source>
        <dbReference type="ARBA" id="ARBA00022989"/>
    </source>
</evidence>
<dbReference type="EMBL" id="JANIEK010000018">
    <property type="protein sequence ID" value="MCT4795123.1"/>
    <property type="molecule type" value="Genomic_DNA"/>
</dbReference>
<dbReference type="InterPro" id="IPR050171">
    <property type="entry name" value="MFS_Transporters"/>
</dbReference>
<dbReference type="RefSeq" id="WP_245175446.1">
    <property type="nucleotide sequence ID" value="NZ_JANIEK010000018.1"/>
</dbReference>
<proteinExistence type="predicted"/>
<keyword evidence="3" id="KW-1003">Cell membrane</keyword>
<evidence type="ECO:0000259" key="8">
    <source>
        <dbReference type="PROSITE" id="PS50850"/>
    </source>
</evidence>
<dbReference type="PANTHER" id="PTHR23517">
    <property type="entry name" value="RESISTANCE PROTEIN MDTM, PUTATIVE-RELATED-RELATED"/>
    <property type="match status" value="1"/>
</dbReference>
<feature type="transmembrane region" description="Helical" evidence="7">
    <location>
        <begin position="363"/>
        <end position="384"/>
    </location>
</feature>
<evidence type="ECO:0000256" key="6">
    <source>
        <dbReference type="ARBA" id="ARBA00023136"/>
    </source>
</evidence>
<evidence type="ECO:0000256" key="3">
    <source>
        <dbReference type="ARBA" id="ARBA00022475"/>
    </source>
</evidence>
<accession>A0ABT2KW06</accession>
<feature type="transmembrane region" description="Helical" evidence="7">
    <location>
        <begin position="41"/>
        <end position="62"/>
    </location>
</feature>
<keyword evidence="10" id="KW-1185">Reference proteome</keyword>
<dbReference type="Pfam" id="PF07690">
    <property type="entry name" value="MFS_1"/>
    <property type="match status" value="1"/>
</dbReference>
<evidence type="ECO:0000256" key="1">
    <source>
        <dbReference type="ARBA" id="ARBA00004651"/>
    </source>
</evidence>
<feature type="transmembrane region" description="Helical" evidence="7">
    <location>
        <begin position="212"/>
        <end position="229"/>
    </location>
</feature>
<reference evidence="9 10" key="1">
    <citation type="submission" date="2022-07" db="EMBL/GenBank/DDBJ databases">
        <title>Genomic and pangenome structural analysis of the polyextremophile Exiguobacterium.</title>
        <authorList>
            <person name="Shen L."/>
        </authorList>
    </citation>
    <scope>NUCLEOTIDE SEQUENCE [LARGE SCALE GENOMIC DNA]</scope>
    <source>
        <strain evidence="9 10">12_1</strain>
    </source>
</reference>
<keyword evidence="4 7" id="KW-0812">Transmembrane</keyword>
<evidence type="ECO:0000256" key="4">
    <source>
        <dbReference type="ARBA" id="ARBA00022692"/>
    </source>
</evidence>
<feature type="transmembrane region" description="Helical" evidence="7">
    <location>
        <begin position="249"/>
        <end position="269"/>
    </location>
</feature>